<dbReference type="GO" id="GO:0004527">
    <property type="term" value="F:exonuclease activity"/>
    <property type="evidence" value="ECO:0007669"/>
    <property type="project" value="UniProtKB-KW"/>
</dbReference>
<keyword evidence="5" id="KW-0269">Exonuclease</keyword>
<dbReference type="SMART" id="SM00479">
    <property type="entry name" value="EXOIII"/>
    <property type="match status" value="1"/>
</dbReference>
<feature type="region of interest" description="Disordered" evidence="7">
    <location>
        <begin position="93"/>
        <end position="161"/>
    </location>
</feature>
<dbReference type="Pfam" id="PF15870">
    <property type="entry name" value="EloA-BP1"/>
    <property type="match status" value="1"/>
</dbReference>
<dbReference type="InParanoid" id="A0A3Q3GVF3"/>
<dbReference type="Pfam" id="PF00929">
    <property type="entry name" value="RNase_T"/>
    <property type="match status" value="1"/>
</dbReference>
<dbReference type="InterPro" id="IPR013520">
    <property type="entry name" value="Ribonucl_H"/>
</dbReference>
<dbReference type="PANTHER" id="PTHR12801:SF152">
    <property type="entry name" value="EXONUCLEASE DOMAIN-CONTAINING PROTEIN"/>
    <property type="match status" value="1"/>
</dbReference>
<keyword evidence="3" id="KW-0540">Nuclease</keyword>
<feature type="compositionally biased region" description="Polar residues" evidence="7">
    <location>
        <begin position="387"/>
        <end position="405"/>
    </location>
</feature>
<evidence type="ECO:0000256" key="5">
    <source>
        <dbReference type="ARBA" id="ARBA00022839"/>
    </source>
</evidence>
<name>A0A3Q3GVF3_9LABR</name>
<evidence type="ECO:0000256" key="2">
    <source>
        <dbReference type="ARBA" id="ARBA00006357"/>
    </source>
</evidence>
<evidence type="ECO:0000256" key="4">
    <source>
        <dbReference type="ARBA" id="ARBA00022801"/>
    </source>
</evidence>
<dbReference type="InterPro" id="IPR031736">
    <property type="entry name" value="REXO1-like_dom"/>
</dbReference>
<dbReference type="GO" id="GO:0010629">
    <property type="term" value="P:negative regulation of gene expression"/>
    <property type="evidence" value="ECO:0007669"/>
    <property type="project" value="UniProtKB-ARBA"/>
</dbReference>
<dbReference type="GO" id="GO:0005634">
    <property type="term" value="C:nucleus"/>
    <property type="evidence" value="ECO:0007669"/>
    <property type="project" value="UniProtKB-SubCell"/>
</dbReference>
<comment type="subcellular location">
    <subcellularLocation>
        <location evidence="1">Nucleus</location>
    </subcellularLocation>
</comment>
<dbReference type="STRING" id="56723.ENSLBEP00000035304"/>
<dbReference type="InterPro" id="IPR012337">
    <property type="entry name" value="RNaseH-like_sf"/>
</dbReference>
<evidence type="ECO:0000256" key="1">
    <source>
        <dbReference type="ARBA" id="ARBA00004123"/>
    </source>
</evidence>
<dbReference type="CDD" id="cd06145">
    <property type="entry name" value="REX1_like"/>
    <property type="match status" value="1"/>
</dbReference>
<feature type="region of interest" description="Disordered" evidence="7">
    <location>
        <begin position="383"/>
        <end position="405"/>
    </location>
</feature>
<feature type="compositionally biased region" description="Basic and acidic residues" evidence="7">
    <location>
        <begin position="115"/>
        <end position="126"/>
    </location>
</feature>
<reference evidence="9" key="2">
    <citation type="submission" date="2025-09" db="UniProtKB">
        <authorList>
            <consortium name="Ensembl"/>
        </authorList>
    </citation>
    <scope>IDENTIFICATION</scope>
</reference>
<evidence type="ECO:0000313" key="10">
    <source>
        <dbReference type="Proteomes" id="UP000261660"/>
    </source>
</evidence>
<evidence type="ECO:0000256" key="7">
    <source>
        <dbReference type="SAM" id="MobiDB-lite"/>
    </source>
</evidence>
<accession>A0A3Q3GVF3</accession>
<feature type="compositionally biased region" description="Polar residues" evidence="7">
    <location>
        <begin position="103"/>
        <end position="114"/>
    </location>
</feature>
<feature type="domain" description="Exonuclease" evidence="8">
    <location>
        <begin position="807"/>
        <end position="963"/>
    </location>
</feature>
<keyword evidence="4" id="KW-0378">Hydrolase</keyword>
<evidence type="ECO:0000256" key="3">
    <source>
        <dbReference type="ARBA" id="ARBA00022722"/>
    </source>
</evidence>
<dbReference type="Gene3D" id="3.30.420.10">
    <property type="entry name" value="Ribonuclease H-like superfamily/Ribonuclease H"/>
    <property type="match status" value="1"/>
</dbReference>
<dbReference type="GeneTree" id="ENSGT00940000167497"/>
<reference evidence="9" key="1">
    <citation type="submission" date="2025-08" db="UniProtKB">
        <authorList>
            <consortium name="Ensembl"/>
        </authorList>
    </citation>
    <scope>IDENTIFICATION</scope>
</reference>
<dbReference type="AlphaFoldDB" id="A0A3Q3GVF3"/>
<evidence type="ECO:0000259" key="8">
    <source>
        <dbReference type="SMART" id="SM00479"/>
    </source>
</evidence>
<dbReference type="FunFam" id="3.30.420.10:FF:000031">
    <property type="entry name" value="RNA exonuclease 1"/>
    <property type="match status" value="1"/>
</dbReference>
<organism evidence="9 10">
    <name type="scientific">Labrus bergylta</name>
    <name type="common">ballan wrasse</name>
    <dbReference type="NCBI Taxonomy" id="56723"/>
    <lineage>
        <taxon>Eukaryota</taxon>
        <taxon>Metazoa</taxon>
        <taxon>Chordata</taxon>
        <taxon>Craniata</taxon>
        <taxon>Vertebrata</taxon>
        <taxon>Euteleostomi</taxon>
        <taxon>Actinopterygii</taxon>
        <taxon>Neopterygii</taxon>
        <taxon>Teleostei</taxon>
        <taxon>Neoteleostei</taxon>
        <taxon>Acanthomorphata</taxon>
        <taxon>Eupercaria</taxon>
        <taxon>Labriformes</taxon>
        <taxon>Labridae</taxon>
        <taxon>Labrus</taxon>
    </lineage>
</organism>
<keyword evidence="6" id="KW-0539">Nucleus</keyword>
<evidence type="ECO:0000313" key="9">
    <source>
        <dbReference type="Ensembl" id="ENSLBEP00000035304.1"/>
    </source>
</evidence>
<feature type="region of interest" description="Disordered" evidence="7">
    <location>
        <begin position="275"/>
        <end position="303"/>
    </location>
</feature>
<protein>
    <submittedName>
        <fullName evidence="9">Zgc:152968</fullName>
    </submittedName>
</protein>
<keyword evidence="10" id="KW-1185">Reference proteome</keyword>
<dbReference type="InterPro" id="IPR036397">
    <property type="entry name" value="RNaseH_sf"/>
</dbReference>
<dbReference type="GO" id="GO:0003676">
    <property type="term" value="F:nucleic acid binding"/>
    <property type="evidence" value="ECO:0007669"/>
    <property type="project" value="InterPro"/>
</dbReference>
<proteinExistence type="inferred from homology"/>
<dbReference type="InterPro" id="IPR034922">
    <property type="entry name" value="REX1-like_exo"/>
</dbReference>
<sequence length="966" mass="108381">TDILDTNDCLQQLAKINKEIESVKHEVEQEQRRLTHYQTVQVDRRNLVPSVSVSTYETTGKNIDKEPYCLSSCTNLRKTNSRARKYVVDNSKPRTDLEYDPLSNFSANLRPCSSSEKEQKEKDGKGLKRGRNACHSDQKQTLKYQAPLSRSPSPDRHDDSYEDSELIIDIPPLPDGETGKSENSEFQEVKAPLILLDSLPLQVSKIEAFHAASKPALKLKDRVHINCVTENKINTEKSLSHFYENKECENVLVNGSGFDLTKCLDVLERESRKNTNFHSTETLKSPEPADPPATTDKQDPNQSKLVVIKNKVPQREPSHSVENMNPLQPYNYHSKNSLFYQAPEIYSEEQNRHHANQAQTTEQPAQNRVSDHWASANILPTLRPHSQKTSNKTLGNAQAGHISSESIEQPSMMADGEEVIIIDSYSDNDDELNYSEIELSDDDPMEECYRIFMEANKDNGSEEHPDVSVTYINYIPLGTAMINVGNNLQLILPEGAFPLPVTSSSSQVTSVLTPITQVYTNPVTVKHTYLPPGLTHVHRYSTTAPMLIPAQARKPTFNFALPVPTKRKLKQQCGAPKDKVPHDIRQRYVNMFTEEFLKTSANVNDAFEKALAEEKTLYNRSVNKIKYLSVAVNALKRLKNQSAAAAKGVDVGENLHCSLLNVLITKFEGNDDMPFYESLKDYLMMEDKMIESNYPVHHPEKPGCAVLFADPKKVNTDPLKRICCRCGATYSVSQTGKHVRKEECNYHYGKGVKNKVPGGVETRYSCCEGVMGAPGCQVFKLHVHDSLSLDGFVTTIPRKSSDRSCPGVYSLDCEMCYTIHGLELSRVTVVNSSLEVIYDTFVRPDNEVIDYNTRFSGISENDVTGNHTSLREVQEALLSFIKADTILIGHGMETDLCALKLHHGTVVDTSVVFPHRLGPPHKLTLNNLTAEHLIQQSVYGHDTAEDAAACMELMLWKVKEDGKLKK</sequence>
<evidence type="ECO:0000256" key="6">
    <source>
        <dbReference type="ARBA" id="ARBA00023242"/>
    </source>
</evidence>
<dbReference type="Proteomes" id="UP000261660">
    <property type="component" value="Unplaced"/>
</dbReference>
<dbReference type="Ensembl" id="ENSLBET00000036802.1">
    <property type="protein sequence ID" value="ENSLBEP00000035304.1"/>
    <property type="gene ID" value="ENSLBEG00000026485.1"/>
</dbReference>
<dbReference type="PANTHER" id="PTHR12801">
    <property type="entry name" value="RNA EXONUCLEASE REXO1 / RECO3 FAMILY MEMBER-RELATED"/>
    <property type="match status" value="1"/>
</dbReference>
<dbReference type="SUPFAM" id="SSF53098">
    <property type="entry name" value="Ribonuclease H-like"/>
    <property type="match status" value="1"/>
</dbReference>
<dbReference type="InterPro" id="IPR047021">
    <property type="entry name" value="REXO1/3/4-like"/>
</dbReference>
<comment type="similarity">
    <text evidence="2">Belongs to the REXO1/REXO3 family.</text>
</comment>